<comment type="caution">
    <text evidence="3">The sequence shown here is derived from an EMBL/GenBank/DDBJ whole genome shotgun (WGS) entry which is preliminary data.</text>
</comment>
<dbReference type="Proteomes" id="UP000630097">
    <property type="component" value="Unassembled WGS sequence"/>
</dbReference>
<sequence>MILWIAAAAAVGLWLLLLLAFATATRTPEAKAAPATGALGEESPAIVDLLTGDWRLTSEAASATVLDLAAKGALAIEEIGPELSLVRLRRDPGDLNAYERLVYEHVRSLAVDGVVATGALAEGSRDISRWWKSFRKKVIVEARAQGLSRPRWNRAQAAILTTTAVAVAVLVGIVTEISGIGGDVRDEESSPGFAVGFFCFLVLAGLMSKLNGERGTKRGAELAGRWLGVREHLAATGRFGEQPAASVTIWGRHLAYAAALGLAPRAVTSLPITTPADDSRAWSDYGGMWHPVQVHYRSRRFWGRKPLTMIGHGLLAGMMIGVWVFILLLVATSFDYWPESLLTPTPILVGGAIAALPIIYTIIDYSGNTVIQGQIVRLRKFGESSGDSPSNPSYYCAIDEGRSREVLAYGLASELYGPLNEGDLVRAVAGRRMGWIRKIEVLEPARARGTAYNDTGEHLVNAPEHLGQVKIFERSARSGASAAPEVREGDVRPADLVTPADLKSVLSIDVGPAGPYDDTPLAPAWFHVNSCRYTGSGWTVDVHAAAGKRSRYLMVLGHMLTRAEGKPVPGVGRQAMLYPGVVSATTDKGTFTIAVSTPDGPPPPDPMIALARAAVTRLGPS</sequence>
<evidence type="ECO:0000313" key="4">
    <source>
        <dbReference type="Proteomes" id="UP000630097"/>
    </source>
</evidence>
<keyword evidence="1" id="KW-1133">Transmembrane helix</keyword>
<dbReference type="Pfam" id="PF20990">
    <property type="entry name" value="DUF2207_C"/>
    <property type="match status" value="1"/>
</dbReference>
<evidence type="ECO:0000256" key="1">
    <source>
        <dbReference type="SAM" id="Phobius"/>
    </source>
</evidence>
<protein>
    <recommendedName>
        <fullName evidence="2">Predicted membrane protein YciQ-like C-terminal domain-containing protein</fullName>
    </recommendedName>
</protein>
<evidence type="ECO:0000259" key="2">
    <source>
        <dbReference type="Pfam" id="PF20990"/>
    </source>
</evidence>
<organism evidence="3 4">
    <name type="scientific">Planotetraspora kaengkrachanensis</name>
    <dbReference type="NCBI Taxonomy" id="575193"/>
    <lineage>
        <taxon>Bacteria</taxon>
        <taxon>Bacillati</taxon>
        <taxon>Actinomycetota</taxon>
        <taxon>Actinomycetes</taxon>
        <taxon>Streptosporangiales</taxon>
        <taxon>Streptosporangiaceae</taxon>
        <taxon>Planotetraspora</taxon>
    </lineage>
</organism>
<dbReference type="EMBL" id="BONV01000028">
    <property type="protein sequence ID" value="GIG82188.1"/>
    <property type="molecule type" value="Genomic_DNA"/>
</dbReference>
<dbReference type="InterPro" id="IPR048389">
    <property type="entry name" value="YciQ-like_C"/>
</dbReference>
<keyword evidence="4" id="KW-1185">Reference proteome</keyword>
<accession>A0A8J3PWF8</accession>
<dbReference type="RefSeq" id="WP_203885545.1">
    <property type="nucleotide sequence ID" value="NZ_BAABHH010000003.1"/>
</dbReference>
<proteinExistence type="predicted"/>
<feature type="transmembrane region" description="Helical" evidence="1">
    <location>
        <begin position="307"/>
        <end position="331"/>
    </location>
</feature>
<reference evidence="3 4" key="1">
    <citation type="submission" date="2021-01" db="EMBL/GenBank/DDBJ databases">
        <title>Whole genome shotgun sequence of Planotetraspora kaengkrachanensis NBRC 104272.</title>
        <authorList>
            <person name="Komaki H."/>
            <person name="Tamura T."/>
        </authorList>
    </citation>
    <scope>NUCLEOTIDE SEQUENCE [LARGE SCALE GENOMIC DNA]</scope>
    <source>
        <strain evidence="3 4">NBRC 104272</strain>
    </source>
</reference>
<keyword evidence="1" id="KW-0812">Transmembrane</keyword>
<dbReference type="AlphaFoldDB" id="A0A8J3PWF8"/>
<gene>
    <name evidence="3" type="ORF">Pka01_53150</name>
</gene>
<feature type="domain" description="Predicted membrane protein YciQ-like C-terminal" evidence="2">
    <location>
        <begin position="43"/>
        <end position="267"/>
    </location>
</feature>
<name>A0A8J3PWF8_9ACTN</name>
<keyword evidence="1" id="KW-0472">Membrane</keyword>
<feature type="transmembrane region" description="Helical" evidence="1">
    <location>
        <begin position="343"/>
        <end position="363"/>
    </location>
</feature>
<feature type="transmembrane region" description="Helical" evidence="1">
    <location>
        <begin position="190"/>
        <end position="208"/>
    </location>
</feature>
<evidence type="ECO:0000313" key="3">
    <source>
        <dbReference type="EMBL" id="GIG82188.1"/>
    </source>
</evidence>